<accession>A0A1M4UTU7</accession>
<feature type="domain" description="Mandelate racemase/muconate lactonizing enzyme C-terminal" evidence="4">
    <location>
        <begin position="150"/>
        <end position="250"/>
    </location>
</feature>
<evidence type="ECO:0000313" key="5">
    <source>
        <dbReference type="EMBL" id="SHE60109.1"/>
    </source>
</evidence>
<dbReference type="Proteomes" id="UP000184245">
    <property type="component" value="Unassembled WGS sequence"/>
</dbReference>
<dbReference type="SFLD" id="SFLDS00001">
    <property type="entry name" value="Enolase"/>
    <property type="match status" value="1"/>
</dbReference>
<comment type="cofactor">
    <cofactor evidence="1">
        <name>Mg(2+)</name>
        <dbReference type="ChEBI" id="CHEBI:18420"/>
    </cofactor>
</comment>
<keyword evidence="3" id="KW-0460">Magnesium</keyword>
<dbReference type="InterPro" id="IPR013342">
    <property type="entry name" value="Mandelate_racemase_C"/>
</dbReference>
<dbReference type="Pfam" id="PF13378">
    <property type="entry name" value="MR_MLE_C"/>
    <property type="match status" value="1"/>
</dbReference>
<sequence>MEKVDYRKAYQEKVRFVRAELYGFRPLKLPREFWDSTGGPFDTVPVDAWLILYNQNGTAGQCPCSGRMKQFLKLIVGSEEKSYKDWYHMLYWAVRNCGFSSEAAVELGRLDLAFHDMMAKEENLPLHRFLGADRDWVEVYASGCGTNLSDREMEEEIKSFQAGGYTTFKMKCAGSFGTCIDRDVERVRKVRSLLGREARLAIDVNQLWNAEDALKFADKVEKFDIAWFEEPVHSYDMTELAKLTKQSPIPIAMGESPRCYYPMESYVRAGVAQLQPIPSNLSSVEDWMKTKRLAVEHNLELTSGGYSHLTASFIATGREEDMVEYLVPVMRPFYDIMELRPEEKNGRFYLPQEPGISMSPDIPSLERGGMLSGKEYF</sequence>
<dbReference type="Gene3D" id="3.30.390.10">
    <property type="entry name" value="Enolase-like, N-terminal domain"/>
    <property type="match status" value="1"/>
</dbReference>
<dbReference type="GO" id="GO:0000287">
    <property type="term" value="F:magnesium ion binding"/>
    <property type="evidence" value="ECO:0007669"/>
    <property type="project" value="TreeGrafter"/>
</dbReference>
<dbReference type="GO" id="GO:0016836">
    <property type="term" value="F:hydro-lyase activity"/>
    <property type="evidence" value="ECO:0007669"/>
    <property type="project" value="TreeGrafter"/>
</dbReference>
<dbReference type="SUPFAM" id="SSF51604">
    <property type="entry name" value="Enolase C-terminal domain-like"/>
    <property type="match status" value="1"/>
</dbReference>
<dbReference type="PANTHER" id="PTHR13794:SF58">
    <property type="entry name" value="MITOCHONDRIAL ENOLASE SUPERFAMILY MEMBER 1"/>
    <property type="match status" value="1"/>
</dbReference>
<dbReference type="Gene3D" id="3.20.20.120">
    <property type="entry name" value="Enolase-like C-terminal domain"/>
    <property type="match status" value="1"/>
</dbReference>
<dbReference type="EMBL" id="FQVI01000003">
    <property type="protein sequence ID" value="SHE60109.1"/>
    <property type="molecule type" value="Genomic_DNA"/>
</dbReference>
<gene>
    <name evidence="5" type="ORF">SAMN02745158_00979</name>
</gene>
<dbReference type="RefSeq" id="WP_072849493.1">
    <property type="nucleotide sequence ID" value="NZ_FQVI01000003.1"/>
</dbReference>
<dbReference type="InterPro" id="IPR029017">
    <property type="entry name" value="Enolase-like_N"/>
</dbReference>
<dbReference type="InterPro" id="IPR046945">
    <property type="entry name" value="RHMD-like"/>
</dbReference>
<evidence type="ECO:0000259" key="4">
    <source>
        <dbReference type="SMART" id="SM00922"/>
    </source>
</evidence>
<dbReference type="SUPFAM" id="SSF54826">
    <property type="entry name" value="Enolase N-terminal domain-like"/>
    <property type="match status" value="1"/>
</dbReference>
<dbReference type="GO" id="GO:0016052">
    <property type="term" value="P:carbohydrate catabolic process"/>
    <property type="evidence" value="ECO:0007669"/>
    <property type="project" value="TreeGrafter"/>
</dbReference>
<evidence type="ECO:0000256" key="1">
    <source>
        <dbReference type="ARBA" id="ARBA00001946"/>
    </source>
</evidence>
<dbReference type="InterPro" id="IPR029065">
    <property type="entry name" value="Enolase_C-like"/>
</dbReference>
<dbReference type="SMART" id="SM00922">
    <property type="entry name" value="MR_MLE"/>
    <property type="match status" value="1"/>
</dbReference>
<dbReference type="OrthoDB" id="9775391at2"/>
<keyword evidence="6" id="KW-1185">Reference proteome</keyword>
<dbReference type="PANTHER" id="PTHR13794">
    <property type="entry name" value="ENOLASE SUPERFAMILY, MANDELATE RACEMASE"/>
    <property type="match status" value="1"/>
</dbReference>
<keyword evidence="2" id="KW-0479">Metal-binding</keyword>
<organism evidence="5 6">
    <name type="scientific">Lactonifactor longoviformis DSM 17459</name>
    <dbReference type="NCBI Taxonomy" id="1122155"/>
    <lineage>
        <taxon>Bacteria</taxon>
        <taxon>Bacillati</taxon>
        <taxon>Bacillota</taxon>
        <taxon>Clostridia</taxon>
        <taxon>Eubacteriales</taxon>
        <taxon>Clostridiaceae</taxon>
        <taxon>Lactonifactor</taxon>
    </lineage>
</organism>
<dbReference type="AlphaFoldDB" id="A0A1M4UTU7"/>
<name>A0A1M4UTU7_9CLOT</name>
<dbReference type="STRING" id="1122155.SAMN02745158_00979"/>
<evidence type="ECO:0000313" key="6">
    <source>
        <dbReference type="Proteomes" id="UP000184245"/>
    </source>
</evidence>
<dbReference type="InterPro" id="IPR036849">
    <property type="entry name" value="Enolase-like_C_sf"/>
</dbReference>
<reference evidence="5 6" key="1">
    <citation type="submission" date="2016-11" db="EMBL/GenBank/DDBJ databases">
        <authorList>
            <person name="Jaros S."/>
            <person name="Januszkiewicz K."/>
            <person name="Wedrychowicz H."/>
        </authorList>
    </citation>
    <scope>NUCLEOTIDE SEQUENCE [LARGE SCALE GENOMIC DNA]</scope>
    <source>
        <strain evidence="5 6">DSM 17459</strain>
    </source>
</reference>
<proteinExistence type="predicted"/>
<protein>
    <submittedName>
        <fullName evidence="5">L-alanine-DL-glutamate epimerase</fullName>
    </submittedName>
</protein>
<evidence type="ECO:0000256" key="2">
    <source>
        <dbReference type="ARBA" id="ARBA00022723"/>
    </source>
</evidence>
<evidence type="ECO:0000256" key="3">
    <source>
        <dbReference type="ARBA" id="ARBA00022842"/>
    </source>
</evidence>